<gene>
    <name evidence="1" type="ORF">UFOVP1636_326</name>
</gene>
<name>A0A6J5T1P6_9CAUD</name>
<evidence type="ECO:0000313" key="1">
    <source>
        <dbReference type="EMBL" id="CAB4221480.1"/>
    </source>
</evidence>
<accession>A0A6J5T1P6</accession>
<reference evidence="1" key="1">
    <citation type="submission" date="2020-05" db="EMBL/GenBank/DDBJ databases">
        <authorList>
            <person name="Chiriac C."/>
            <person name="Salcher M."/>
            <person name="Ghai R."/>
            <person name="Kavagutti S V."/>
        </authorList>
    </citation>
    <scope>NUCLEOTIDE SEQUENCE</scope>
</reference>
<sequence>MPSNLVLNTNKQKEHIMSKMSEKDISQLEESDAEFGDLDIGEEDYGFLIDSEGNLKTVFGPTDLFEVAPKTVLKILKIFGLDESSITSNNVTLH</sequence>
<organism evidence="1">
    <name type="scientific">uncultured Caudovirales phage</name>
    <dbReference type="NCBI Taxonomy" id="2100421"/>
    <lineage>
        <taxon>Viruses</taxon>
        <taxon>Duplodnaviria</taxon>
        <taxon>Heunggongvirae</taxon>
        <taxon>Uroviricota</taxon>
        <taxon>Caudoviricetes</taxon>
        <taxon>Peduoviridae</taxon>
        <taxon>Maltschvirus</taxon>
        <taxon>Maltschvirus maltsch</taxon>
    </lineage>
</organism>
<proteinExistence type="predicted"/>
<dbReference type="EMBL" id="LR797503">
    <property type="protein sequence ID" value="CAB4221480.1"/>
    <property type="molecule type" value="Genomic_DNA"/>
</dbReference>
<protein>
    <submittedName>
        <fullName evidence="1">Uncharacterized protein</fullName>
    </submittedName>
</protein>